<dbReference type="Proteomes" id="UP000219336">
    <property type="component" value="Unassembled WGS sequence"/>
</dbReference>
<dbReference type="InterPro" id="IPR041685">
    <property type="entry name" value="AAA_GajA/Old/RecF-like"/>
</dbReference>
<dbReference type="PANTHER" id="PTHR43581:SF2">
    <property type="entry name" value="EXCINUCLEASE ATPASE SUBUNIT"/>
    <property type="match status" value="1"/>
</dbReference>
<dbReference type="SUPFAM" id="SSF52540">
    <property type="entry name" value="P-loop containing nucleoside triphosphate hydrolases"/>
    <property type="match status" value="1"/>
</dbReference>
<dbReference type="Pfam" id="PF12476">
    <property type="entry name" value="DUF3696"/>
    <property type="match status" value="1"/>
</dbReference>
<keyword evidence="4" id="KW-1185">Reference proteome</keyword>
<dbReference type="PANTHER" id="PTHR43581">
    <property type="entry name" value="ATP/GTP PHOSPHATASE"/>
    <property type="match status" value="1"/>
</dbReference>
<dbReference type="InterPro" id="IPR027417">
    <property type="entry name" value="P-loop_NTPase"/>
</dbReference>
<organism evidence="3 4">
    <name type="scientific">Vibrio thalassae</name>
    <dbReference type="NCBI Taxonomy" id="1243014"/>
    <lineage>
        <taxon>Bacteria</taxon>
        <taxon>Pseudomonadati</taxon>
        <taxon>Pseudomonadota</taxon>
        <taxon>Gammaproteobacteria</taxon>
        <taxon>Vibrionales</taxon>
        <taxon>Vibrionaceae</taxon>
        <taxon>Vibrio</taxon>
    </lineage>
</organism>
<feature type="domain" description="Endonuclease GajA/Old nuclease/RecF-like AAA" evidence="2">
    <location>
        <begin position="190"/>
        <end position="310"/>
    </location>
</feature>
<feature type="domain" description="DUF3696" evidence="1">
    <location>
        <begin position="322"/>
        <end position="372"/>
    </location>
</feature>
<protein>
    <recommendedName>
        <fullName evidence="5">ATPase AAA-type core domain-containing protein</fullName>
    </recommendedName>
</protein>
<dbReference type="Pfam" id="PF13175">
    <property type="entry name" value="AAA_15"/>
    <property type="match status" value="1"/>
</dbReference>
<sequence length="379" mass="42893">MQKITFENYKAFKNKQELELKPITILLGKNSAGKSAIAKLPSMIENSLKGEFLEPLQFVNDGVELGAEFRDLMHGRKTTGANALKIGVFDIDESLEVSVFQTDPVKDQFAVLEWRHLKNGREYLGNDSNDYRGFTRLDEEEQDGLSLKLNVDYIGPFRKLPERSYNRHTSSSNDKFGTHGENAYPILIHKSQEGSGSFSEKVSDWYKEHFNGWKVRINPDKSPFYQVELVQEESSTYVNIKDVGQGMSQALPIVTRAFLPAVQETLIVLEQPELHLHPAAHGDLGELFAKSVVDDPNKKYLIETHSQNLVLRIRSLVASGVLPPEKIKMYFVDFDEEKGISELKPIDVDAKGNVSFWPKDIFNESFNEARNLARAQKGA</sequence>
<dbReference type="OrthoDB" id="3322489at2"/>
<evidence type="ECO:0008006" key="5">
    <source>
        <dbReference type="Google" id="ProtNLM"/>
    </source>
</evidence>
<evidence type="ECO:0000259" key="2">
    <source>
        <dbReference type="Pfam" id="PF13175"/>
    </source>
</evidence>
<evidence type="ECO:0000259" key="1">
    <source>
        <dbReference type="Pfam" id="PF12476"/>
    </source>
</evidence>
<gene>
    <name evidence="3" type="ORF">VTH8203_02751</name>
</gene>
<dbReference type="RefSeq" id="WP_096994215.1">
    <property type="nucleotide sequence ID" value="NZ_JBHSII010000001.1"/>
</dbReference>
<accession>A0A240EKE3</accession>
<dbReference type="AlphaFoldDB" id="A0A240EKE3"/>
<dbReference type="InterPro" id="IPR014592">
    <property type="entry name" value="P-loop_UCP034888"/>
</dbReference>
<dbReference type="PIRSF" id="PIRSF034888">
    <property type="entry name" value="P-loop_UCP034888"/>
    <property type="match status" value="1"/>
</dbReference>
<dbReference type="InterPro" id="IPR022532">
    <property type="entry name" value="DUF3696"/>
</dbReference>
<name>A0A240EKE3_9VIBR</name>
<dbReference type="InterPro" id="IPR051396">
    <property type="entry name" value="Bact_Antivir_Def_Nuclease"/>
</dbReference>
<dbReference type="EMBL" id="OANU01000046">
    <property type="protein sequence ID" value="SNX49114.1"/>
    <property type="molecule type" value="Genomic_DNA"/>
</dbReference>
<dbReference type="Gene3D" id="3.40.50.300">
    <property type="entry name" value="P-loop containing nucleotide triphosphate hydrolases"/>
    <property type="match status" value="1"/>
</dbReference>
<proteinExistence type="predicted"/>
<evidence type="ECO:0000313" key="4">
    <source>
        <dbReference type="Proteomes" id="UP000219336"/>
    </source>
</evidence>
<evidence type="ECO:0000313" key="3">
    <source>
        <dbReference type="EMBL" id="SNX49114.1"/>
    </source>
</evidence>
<reference evidence="4" key="1">
    <citation type="submission" date="2016-06" db="EMBL/GenBank/DDBJ databases">
        <authorList>
            <person name="Rodrigo-Torres L."/>
            <person name="Arahal R.D."/>
            <person name="Lucena T."/>
        </authorList>
    </citation>
    <scope>NUCLEOTIDE SEQUENCE [LARGE SCALE GENOMIC DNA]</scope>
    <source>
        <strain evidence="4">CECT8203</strain>
    </source>
</reference>